<dbReference type="AlphaFoldDB" id="A0A317VIK0"/>
<name>A0A317VIK0_9EURO</name>
<protein>
    <submittedName>
        <fullName evidence="1">Uncharacterized protein</fullName>
    </submittedName>
</protein>
<dbReference type="GeneID" id="37070492"/>
<evidence type="ECO:0000313" key="2">
    <source>
        <dbReference type="Proteomes" id="UP000247233"/>
    </source>
</evidence>
<dbReference type="RefSeq" id="XP_025396715.1">
    <property type="nucleotide sequence ID" value="XM_025548255.1"/>
</dbReference>
<gene>
    <name evidence="1" type="ORF">BO70DRAFT_431639</name>
</gene>
<proteinExistence type="predicted"/>
<dbReference type="Proteomes" id="UP000247233">
    <property type="component" value="Unassembled WGS sequence"/>
</dbReference>
<organism evidence="1 2">
    <name type="scientific">Aspergillus heteromorphus CBS 117.55</name>
    <dbReference type="NCBI Taxonomy" id="1448321"/>
    <lineage>
        <taxon>Eukaryota</taxon>
        <taxon>Fungi</taxon>
        <taxon>Dikarya</taxon>
        <taxon>Ascomycota</taxon>
        <taxon>Pezizomycotina</taxon>
        <taxon>Eurotiomycetes</taxon>
        <taxon>Eurotiomycetidae</taxon>
        <taxon>Eurotiales</taxon>
        <taxon>Aspergillaceae</taxon>
        <taxon>Aspergillus</taxon>
        <taxon>Aspergillus subgen. Circumdati</taxon>
    </lineage>
</organism>
<reference evidence="1 2" key="1">
    <citation type="submission" date="2016-12" db="EMBL/GenBank/DDBJ databases">
        <title>The genomes of Aspergillus section Nigri reveals drivers in fungal speciation.</title>
        <authorList>
            <consortium name="DOE Joint Genome Institute"/>
            <person name="Vesth T.C."/>
            <person name="Nybo J."/>
            <person name="Theobald S."/>
            <person name="Brandl J."/>
            <person name="Frisvad J.C."/>
            <person name="Nielsen K.F."/>
            <person name="Lyhne E.K."/>
            <person name="Kogle M.E."/>
            <person name="Kuo A."/>
            <person name="Riley R."/>
            <person name="Clum A."/>
            <person name="Nolan M."/>
            <person name="Lipzen A."/>
            <person name="Salamov A."/>
            <person name="Henrissat B."/>
            <person name="Wiebenga A."/>
            <person name="De Vries R.P."/>
            <person name="Grigoriev I.V."/>
            <person name="Mortensen U.H."/>
            <person name="Andersen M.R."/>
            <person name="Baker S.E."/>
        </authorList>
    </citation>
    <scope>NUCLEOTIDE SEQUENCE [LARGE SCALE GENOMIC DNA]</scope>
    <source>
        <strain evidence="1 2">CBS 117.55</strain>
    </source>
</reference>
<dbReference type="EMBL" id="MSFL01000025">
    <property type="protein sequence ID" value="PWY73061.1"/>
    <property type="molecule type" value="Genomic_DNA"/>
</dbReference>
<keyword evidence="2" id="KW-1185">Reference proteome</keyword>
<sequence length="178" mass="18952">MRGVTTARALGGVILPHPSPSLEVSIGRGRRAILSFAWQRTRFQGLEATINHAAGLGAALENHAKRGSEQNATLYAYGANASAWFIAYGLSDGLLYVAENPDDTDANLAPMSWDLPSITDECWIVNRTFVNSTAPKAGSLYIRLDDGNAIGVLPYARATTINGVVTGFALFATQLVVT</sequence>
<accession>A0A317VIK0</accession>
<comment type="caution">
    <text evidence="1">The sequence shown here is derived from an EMBL/GenBank/DDBJ whole genome shotgun (WGS) entry which is preliminary data.</text>
</comment>
<dbReference type="OrthoDB" id="5230873at2759"/>
<dbReference type="VEuPathDB" id="FungiDB:BO70DRAFT_431639"/>
<evidence type="ECO:0000313" key="1">
    <source>
        <dbReference type="EMBL" id="PWY73061.1"/>
    </source>
</evidence>